<feature type="domain" description="RNase H type-1" evidence="2">
    <location>
        <begin position="61"/>
        <end position="204"/>
    </location>
</feature>
<name>A0A9Q3CC01_9BASI</name>
<dbReference type="Proteomes" id="UP000765509">
    <property type="component" value="Unassembled WGS sequence"/>
</dbReference>
<dbReference type="InterPro" id="IPR002156">
    <property type="entry name" value="RNaseH_domain"/>
</dbReference>
<dbReference type="InterPro" id="IPR012337">
    <property type="entry name" value="RNaseH-like_sf"/>
</dbReference>
<sequence>MDTPFPDEQPIRERHSPSATLYQSQNYTPCPHPTMVNPDRKHNQHKANKTAGQGKGFRTKNGGIIHKYLDFLCQRLPPPGYWKGGCSFTNKHAREKSAYIREDSLITNFETELMALYLFQQLLVEHINNYGPPPAIAIFSDSQAALKSVTLLKRKSPGQQLATQIFNNLQNWASHLTTRLYWCPGHIGIQHNEEVNKLAKEAANSRTPPPYMLYSN</sequence>
<comment type="caution">
    <text evidence="3">The sequence shown here is derived from an EMBL/GenBank/DDBJ whole genome shotgun (WGS) entry which is preliminary data.</text>
</comment>
<accession>A0A9Q3CC01</accession>
<dbReference type="OrthoDB" id="4368687at2759"/>
<evidence type="ECO:0000313" key="4">
    <source>
        <dbReference type="Proteomes" id="UP000765509"/>
    </source>
</evidence>
<dbReference type="EMBL" id="AVOT02005776">
    <property type="protein sequence ID" value="MBW0479946.1"/>
    <property type="molecule type" value="Genomic_DNA"/>
</dbReference>
<feature type="region of interest" description="Disordered" evidence="1">
    <location>
        <begin position="1"/>
        <end position="58"/>
    </location>
</feature>
<reference evidence="3" key="1">
    <citation type="submission" date="2021-03" db="EMBL/GenBank/DDBJ databases">
        <title>Draft genome sequence of rust myrtle Austropuccinia psidii MF-1, a brazilian biotype.</title>
        <authorList>
            <person name="Quecine M.C."/>
            <person name="Pachon D.M.R."/>
            <person name="Bonatelli M.L."/>
            <person name="Correr F.H."/>
            <person name="Franceschini L.M."/>
            <person name="Leite T.F."/>
            <person name="Margarido G.R.A."/>
            <person name="Almeida C.A."/>
            <person name="Ferrarezi J.A."/>
            <person name="Labate C.A."/>
        </authorList>
    </citation>
    <scope>NUCLEOTIDE SEQUENCE</scope>
    <source>
        <strain evidence="3">MF-1</strain>
    </source>
</reference>
<organism evidence="3 4">
    <name type="scientific">Austropuccinia psidii MF-1</name>
    <dbReference type="NCBI Taxonomy" id="1389203"/>
    <lineage>
        <taxon>Eukaryota</taxon>
        <taxon>Fungi</taxon>
        <taxon>Dikarya</taxon>
        <taxon>Basidiomycota</taxon>
        <taxon>Pucciniomycotina</taxon>
        <taxon>Pucciniomycetes</taxon>
        <taxon>Pucciniales</taxon>
        <taxon>Sphaerophragmiaceae</taxon>
        <taxon>Austropuccinia</taxon>
    </lineage>
</organism>
<protein>
    <recommendedName>
        <fullName evidence="2">RNase H type-1 domain-containing protein</fullName>
    </recommendedName>
</protein>
<dbReference type="AlphaFoldDB" id="A0A9Q3CC01"/>
<gene>
    <name evidence="3" type="ORF">O181_019661</name>
</gene>
<keyword evidence="4" id="KW-1185">Reference proteome</keyword>
<dbReference type="PROSITE" id="PS50879">
    <property type="entry name" value="RNASE_H_1"/>
    <property type="match status" value="1"/>
</dbReference>
<dbReference type="Gene3D" id="3.30.420.10">
    <property type="entry name" value="Ribonuclease H-like superfamily/Ribonuclease H"/>
    <property type="match status" value="1"/>
</dbReference>
<dbReference type="GO" id="GO:0003676">
    <property type="term" value="F:nucleic acid binding"/>
    <property type="evidence" value="ECO:0007669"/>
    <property type="project" value="InterPro"/>
</dbReference>
<dbReference type="SUPFAM" id="SSF53098">
    <property type="entry name" value="Ribonuclease H-like"/>
    <property type="match status" value="1"/>
</dbReference>
<dbReference type="Pfam" id="PF00075">
    <property type="entry name" value="RNase_H"/>
    <property type="match status" value="1"/>
</dbReference>
<feature type="compositionally biased region" description="Polar residues" evidence="1">
    <location>
        <begin position="17"/>
        <end position="28"/>
    </location>
</feature>
<evidence type="ECO:0000313" key="3">
    <source>
        <dbReference type="EMBL" id="MBW0479946.1"/>
    </source>
</evidence>
<proteinExistence type="predicted"/>
<dbReference type="CDD" id="cd09276">
    <property type="entry name" value="Rnase_HI_RT_non_LTR"/>
    <property type="match status" value="1"/>
</dbReference>
<evidence type="ECO:0000259" key="2">
    <source>
        <dbReference type="PROSITE" id="PS50879"/>
    </source>
</evidence>
<dbReference type="InterPro" id="IPR036397">
    <property type="entry name" value="RNaseH_sf"/>
</dbReference>
<dbReference type="GO" id="GO:0004523">
    <property type="term" value="F:RNA-DNA hybrid ribonuclease activity"/>
    <property type="evidence" value="ECO:0007669"/>
    <property type="project" value="InterPro"/>
</dbReference>
<evidence type="ECO:0000256" key="1">
    <source>
        <dbReference type="SAM" id="MobiDB-lite"/>
    </source>
</evidence>